<dbReference type="AlphaFoldDB" id="A0A423X0P5"/>
<dbReference type="OrthoDB" id="3827601at2759"/>
<evidence type="ECO:0000313" key="2">
    <source>
        <dbReference type="EMBL" id="ROW09339.1"/>
    </source>
</evidence>
<dbReference type="Proteomes" id="UP000285146">
    <property type="component" value="Unassembled WGS sequence"/>
</dbReference>
<protein>
    <submittedName>
        <fullName evidence="2">Uncharacterized protein</fullName>
    </submittedName>
</protein>
<evidence type="ECO:0000256" key="1">
    <source>
        <dbReference type="SAM" id="MobiDB-lite"/>
    </source>
</evidence>
<accession>A0A423X0P5</accession>
<feature type="region of interest" description="Disordered" evidence="1">
    <location>
        <begin position="71"/>
        <end position="110"/>
    </location>
</feature>
<organism evidence="2 3">
    <name type="scientific">Cytospora leucostoma</name>
    <dbReference type="NCBI Taxonomy" id="1230097"/>
    <lineage>
        <taxon>Eukaryota</taxon>
        <taxon>Fungi</taxon>
        <taxon>Dikarya</taxon>
        <taxon>Ascomycota</taxon>
        <taxon>Pezizomycotina</taxon>
        <taxon>Sordariomycetes</taxon>
        <taxon>Sordariomycetidae</taxon>
        <taxon>Diaporthales</taxon>
        <taxon>Cytosporaceae</taxon>
        <taxon>Cytospora</taxon>
    </lineage>
</organism>
<dbReference type="InParanoid" id="A0A423X0P5"/>
<name>A0A423X0P5_9PEZI</name>
<evidence type="ECO:0000313" key="3">
    <source>
        <dbReference type="Proteomes" id="UP000285146"/>
    </source>
</evidence>
<gene>
    <name evidence="2" type="ORF">VPNG_05789</name>
</gene>
<proteinExistence type="predicted"/>
<feature type="compositionally biased region" description="Basic and acidic residues" evidence="1">
    <location>
        <begin position="71"/>
        <end position="82"/>
    </location>
</feature>
<sequence>MPPNKILNKKLMGSIRLAATQEKVTVSFATKTELWTRPESVGNSWKQEVEQITAANESLLPKGTVEICVRESEHTSPSDQRSHITAGTYDADNNYLGTFHLPTKKKDQEK</sequence>
<dbReference type="EMBL" id="LKEB01000031">
    <property type="protein sequence ID" value="ROW09339.1"/>
    <property type="molecule type" value="Genomic_DNA"/>
</dbReference>
<keyword evidence="3" id="KW-1185">Reference proteome</keyword>
<comment type="caution">
    <text evidence="2">The sequence shown here is derived from an EMBL/GenBank/DDBJ whole genome shotgun (WGS) entry which is preliminary data.</text>
</comment>
<reference evidence="2 3" key="1">
    <citation type="submission" date="2015-09" db="EMBL/GenBank/DDBJ databases">
        <title>Host preference determinants of Valsa canker pathogens revealed by comparative genomics.</title>
        <authorList>
            <person name="Yin Z."/>
            <person name="Huang L."/>
        </authorList>
    </citation>
    <scope>NUCLEOTIDE SEQUENCE [LARGE SCALE GENOMIC DNA]</scope>
    <source>
        <strain evidence="2 3">SXYLt</strain>
    </source>
</reference>